<dbReference type="PANTHER" id="PTHR40661:SF3">
    <property type="entry name" value="FELS-1 PROPHAGE TRANSCRIPTIONAL REGULATOR"/>
    <property type="match status" value="1"/>
</dbReference>
<dbReference type="InterPro" id="IPR015927">
    <property type="entry name" value="Peptidase_S24_S26A/B/C"/>
</dbReference>
<organism evidence="5 6">
    <name type="scientific">Saccharibacter floricola DSM 15669</name>
    <dbReference type="NCBI Taxonomy" id="1123227"/>
    <lineage>
        <taxon>Bacteria</taxon>
        <taxon>Pseudomonadati</taxon>
        <taxon>Pseudomonadota</taxon>
        <taxon>Alphaproteobacteria</taxon>
        <taxon>Acetobacterales</taxon>
        <taxon>Acetobacteraceae</taxon>
        <taxon>Saccharibacter</taxon>
    </lineage>
</organism>
<evidence type="ECO:0000313" key="5">
    <source>
        <dbReference type="EMBL" id="GBQ08901.1"/>
    </source>
</evidence>
<dbReference type="CDD" id="cd06529">
    <property type="entry name" value="S24_LexA-like"/>
    <property type="match status" value="1"/>
</dbReference>
<dbReference type="EMBL" id="BAQD01000147">
    <property type="protein sequence ID" value="GBQ08901.1"/>
    <property type="molecule type" value="Genomic_DNA"/>
</dbReference>
<protein>
    <submittedName>
        <fullName evidence="5">S24 family peptidase</fullName>
    </submittedName>
</protein>
<dbReference type="CDD" id="cd00093">
    <property type="entry name" value="HTH_XRE"/>
    <property type="match status" value="1"/>
</dbReference>
<dbReference type="Gene3D" id="2.10.109.10">
    <property type="entry name" value="Umud Fragment, subunit A"/>
    <property type="match status" value="1"/>
</dbReference>
<dbReference type="Pfam" id="PF00717">
    <property type="entry name" value="Peptidase_S24"/>
    <property type="match status" value="1"/>
</dbReference>
<dbReference type="InterPro" id="IPR036286">
    <property type="entry name" value="LexA/Signal_pep-like_sf"/>
</dbReference>
<evidence type="ECO:0000256" key="1">
    <source>
        <dbReference type="ARBA" id="ARBA00023015"/>
    </source>
</evidence>
<comment type="caution">
    <text evidence="5">The sequence shown here is derived from an EMBL/GenBank/DDBJ whole genome shotgun (WGS) entry which is preliminary data.</text>
</comment>
<dbReference type="SUPFAM" id="SSF51306">
    <property type="entry name" value="LexA/Signal peptidase"/>
    <property type="match status" value="1"/>
</dbReference>
<evidence type="ECO:0000256" key="3">
    <source>
        <dbReference type="ARBA" id="ARBA00023163"/>
    </source>
</evidence>
<evidence type="ECO:0000259" key="4">
    <source>
        <dbReference type="PROSITE" id="PS50943"/>
    </source>
</evidence>
<dbReference type="InterPro" id="IPR001387">
    <property type="entry name" value="Cro/C1-type_HTH"/>
</dbReference>
<keyword evidence="2" id="KW-0238">DNA-binding</keyword>
<feature type="domain" description="HTH cro/C1-type" evidence="4">
    <location>
        <begin position="39"/>
        <end position="79"/>
    </location>
</feature>
<dbReference type="InterPro" id="IPR039418">
    <property type="entry name" value="LexA-like"/>
</dbReference>
<dbReference type="PROSITE" id="PS50943">
    <property type="entry name" value="HTH_CROC1"/>
    <property type="match status" value="1"/>
</dbReference>
<dbReference type="InterPro" id="IPR010982">
    <property type="entry name" value="Lambda_DNA-bd_dom_sf"/>
</dbReference>
<keyword evidence="1" id="KW-0805">Transcription regulation</keyword>
<dbReference type="SUPFAM" id="SSF47413">
    <property type="entry name" value="lambda repressor-like DNA-binding domains"/>
    <property type="match status" value="1"/>
</dbReference>
<dbReference type="PANTHER" id="PTHR40661">
    <property type="match status" value="1"/>
</dbReference>
<keyword evidence="6" id="KW-1185">Reference proteome</keyword>
<name>A0ABQ0P162_9PROT</name>
<evidence type="ECO:0000256" key="2">
    <source>
        <dbReference type="ARBA" id="ARBA00023125"/>
    </source>
</evidence>
<dbReference type="RefSeq" id="WP_018980460.1">
    <property type="nucleotide sequence ID" value="NZ_BAQD01000147.1"/>
</dbReference>
<dbReference type="SMART" id="SM00530">
    <property type="entry name" value="HTH_XRE"/>
    <property type="match status" value="1"/>
</dbReference>
<dbReference type="Proteomes" id="UP001062901">
    <property type="component" value="Unassembled WGS sequence"/>
</dbReference>
<reference evidence="5" key="1">
    <citation type="submission" date="2013-04" db="EMBL/GenBank/DDBJ databases">
        <title>The genome sequencing project of 58 acetic acid bacteria.</title>
        <authorList>
            <person name="Okamoto-Kainuma A."/>
            <person name="Ishikawa M."/>
            <person name="Umino S."/>
            <person name="Koizumi Y."/>
            <person name="Shiwa Y."/>
            <person name="Yoshikawa H."/>
            <person name="Matsutani M."/>
            <person name="Matsushita K."/>
        </authorList>
    </citation>
    <scope>NUCLEOTIDE SEQUENCE</scope>
    <source>
        <strain evidence="5">DSM 15669</strain>
    </source>
</reference>
<sequence length="245" mass="27169">MKKTLYEDEFQSSSEKFEIENPSKRLRAVVQKAGGNNVVSARSGIPLGTLNGYISGRSVMKLDAAVKLAEICDVSLEWLAVGDRGDSLPEQRHKKEALDTVDVPFVSTEASAGFGLIAAQTEEVEYIPVPREFFYRFLGLVPTSIFMIRVEGDSMLPTIRPNDRLIVDTAPRPITHGIYVITVNDAVYVKRIGLKDMKNYTIISDNTQYPAFDVPMNDVCWGNADTGAQMRIIGRVVINCQMMAT</sequence>
<evidence type="ECO:0000313" key="6">
    <source>
        <dbReference type="Proteomes" id="UP001062901"/>
    </source>
</evidence>
<gene>
    <name evidence="5" type="ORF">AA15669_1953</name>
</gene>
<proteinExistence type="predicted"/>
<keyword evidence="3" id="KW-0804">Transcription</keyword>
<accession>A0ABQ0P162</accession>